<dbReference type="Proteomes" id="UP000738431">
    <property type="component" value="Chromosome"/>
</dbReference>
<evidence type="ECO:0000313" key="4">
    <source>
        <dbReference type="Proteomes" id="UP000738431"/>
    </source>
</evidence>
<dbReference type="InterPro" id="IPR035086">
    <property type="entry name" value="DgcN-like_C"/>
</dbReference>
<dbReference type="PANTHER" id="PTHR40690">
    <property type="entry name" value="GLL3100 PROTEIN"/>
    <property type="match status" value="1"/>
</dbReference>
<reference evidence="3 4" key="1">
    <citation type="submission" date="2021-08" db="EMBL/GenBank/DDBJ databases">
        <authorList>
            <person name="Zhang D."/>
            <person name="Zhang A."/>
            <person name="Wang L."/>
        </authorList>
    </citation>
    <scope>NUCLEOTIDE SEQUENCE [LARGE SCALE GENOMIC DNA]</scope>
    <source>
        <strain evidence="3 4">WL0086</strain>
    </source>
</reference>
<dbReference type="PANTHER" id="PTHR40690:SF1">
    <property type="entry name" value="DUF1611 DOMAIN-CONTAINING PROTEIN"/>
    <property type="match status" value="1"/>
</dbReference>
<name>A0ABZ1C3R2_9BACT</name>
<keyword evidence="4" id="KW-1185">Reference proteome</keyword>
<evidence type="ECO:0000313" key="3">
    <source>
        <dbReference type="EMBL" id="WRQ85923.1"/>
    </source>
</evidence>
<feature type="domain" description="D-glutamate N-acetyltransferase-like N-terminal" evidence="2">
    <location>
        <begin position="52"/>
        <end position="142"/>
    </location>
</feature>
<dbReference type="Pfam" id="PF07755">
    <property type="entry name" value="DUF1611"/>
    <property type="match status" value="1"/>
</dbReference>
<dbReference type="Gene3D" id="3.40.50.300">
    <property type="entry name" value="P-loop containing nucleotide triphosphate hydrolases"/>
    <property type="match status" value="1"/>
</dbReference>
<dbReference type="SUPFAM" id="SSF52540">
    <property type="entry name" value="P-loop containing nucleoside triphosphate hydrolases"/>
    <property type="match status" value="1"/>
</dbReference>
<dbReference type="EMBL" id="CP139781">
    <property type="protein sequence ID" value="WRQ85923.1"/>
    <property type="molecule type" value="Genomic_DNA"/>
</dbReference>
<organism evidence="3 4">
    <name type="scientific">Actomonas aquatica</name>
    <dbReference type="NCBI Taxonomy" id="2866162"/>
    <lineage>
        <taxon>Bacteria</taxon>
        <taxon>Pseudomonadati</taxon>
        <taxon>Verrucomicrobiota</taxon>
        <taxon>Opitutia</taxon>
        <taxon>Opitutales</taxon>
        <taxon>Opitutaceae</taxon>
        <taxon>Actomonas</taxon>
    </lineage>
</organism>
<dbReference type="InterPro" id="IPR035402">
    <property type="entry name" value="DgcN-like_N"/>
</dbReference>
<accession>A0ABZ1C3R2</accession>
<dbReference type="RefSeq" id="WP_221031436.1">
    <property type="nucleotide sequence ID" value="NZ_CP139781.1"/>
</dbReference>
<feature type="domain" description="D-glutamate N-acetyltransferase-like C-terminal" evidence="1">
    <location>
        <begin position="150"/>
        <end position="349"/>
    </location>
</feature>
<dbReference type="InterPro" id="IPR027417">
    <property type="entry name" value="P-loop_NTPase"/>
</dbReference>
<sequence>MSDDFSSHATQPQRLVLLQHGGFSSRYGKTGLSLLRYRGAEVVAVIDREFSGRSLREVSRLPDVPDLTIVATMEEALATRPTVLAIGISPSGGRVQEDWWSDLRAAVRAGVSVWNGCHTPLAADPEVAAALRPGVRTWDLRREPADLKPGKAAARGLGCKRVLFVGTDMNIGKMTAALEFDRATRERGLRSAFVGTGQTGMMIAGTGVCLDAVRVDFASGAVEAEVMRHGADADVVWVEGQGSMFNPSSTATLPLLRGTQPTHLVVVAKAGLSSLQAFPDIVLPPLPTVVSFYETVAAAGGALTPAKVMGIALNTWGLDDAAAQAAVDAAAAETGLPCTDVVRFGPGAIFDAILSG</sequence>
<protein>
    <submittedName>
        <fullName evidence="3">DUF1611 domain-containing protein</fullName>
    </submittedName>
</protein>
<evidence type="ECO:0000259" key="1">
    <source>
        <dbReference type="Pfam" id="PF07755"/>
    </source>
</evidence>
<dbReference type="InterPro" id="IPR011669">
    <property type="entry name" value="DgcN-like"/>
</dbReference>
<proteinExistence type="predicted"/>
<dbReference type="Gene3D" id="3.40.50.720">
    <property type="entry name" value="NAD(P)-binding Rossmann-like Domain"/>
    <property type="match status" value="1"/>
</dbReference>
<evidence type="ECO:0000259" key="2">
    <source>
        <dbReference type="Pfam" id="PF17396"/>
    </source>
</evidence>
<dbReference type="Pfam" id="PF17396">
    <property type="entry name" value="DUF1611_N"/>
    <property type="match status" value="1"/>
</dbReference>
<gene>
    <name evidence="3" type="ORF">K1X11_014005</name>
</gene>
<reference evidence="3 4" key="2">
    <citation type="submission" date="2023-12" db="EMBL/GenBank/DDBJ databases">
        <title>Description of an unclassified Opitutus bacterium of Verrucomicrobiota.</title>
        <authorList>
            <person name="Zhang D.-F."/>
        </authorList>
    </citation>
    <scope>NUCLEOTIDE SEQUENCE [LARGE SCALE GENOMIC DNA]</scope>
    <source>
        <strain evidence="3 4">WL0086</strain>
    </source>
</reference>
<dbReference type="PIRSF" id="PIRSF026760">
    <property type="entry name" value="UCP026760"/>
    <property type="match status" value="1"/>
</dbReference>